<organism evidence="1 2">
    <name type="scientific">Ricinus communis</name>
    <name type="common">Castor bean</name>
    <dbReference type="NCBI Taxonomy" id="3988"/>
    <lineage>
        <taxon>Eukaryota</taxon>
        <taxon>Viridiplantae</taxon>
        <taxon>Streptophyta</taxon>
        <taxon>Embryophyta</taxon>
        <taxon>Tracheophyta</taxon>
        <taxon>Spermatophyta</taxon>
        <taxon>Magnoliopsida</taxon>
        <taxon>eudicotyledons</taxon>
        <taxon>Gunneridae</taxon>
        <taxon>Pentapetalae</taxon>
        <taxon>rosids</taxon>
        <taxon>fabids</taxon>
        <taxon>Malpighiales</taxon>
        <taxon>Euphorbiaceae</taxon>
        <taxon>Acalyphoideae</taxon>
        <taxon>Acalypheae</taxon>
        <taxon>Ricinus</taxon>
    </lineage>
</organism>
<evidence type="ECO:0000313" key="1">
    <source>
        <dbReference type="EMBL" id="EEF22668.1"/>
    </source>
</evidence>
<name>B9TN96_RICCO</name>
<reference evidence="2" key="1">
    <citation type="journal article" date="2010" name="Nat. Biotechnol.">
        <title>Draft genome sequence of the oilseed species Ricinus communis.</title>
        <authorList>
            <person name="Chan A.P."/>
            <person name="Crabtree J."/>
            <person name="Zhao Q."/>
            <person name="Lorenzi H."/>
            <person name="Orvis J."/>
            <person name="Puiu D."/>
            <person name="Melake-Berhan A."/>
            <person name="Jones K.M."/>
            <person name="Redman J."/>
            <person name="Chen G."/>
            <person name="Cahoon E.B."/>
            <person name="Gedil M."/>
            <person name="Stanke M."/>
            <person name="Haas B.J."/>
            <person name="Wortman J.R."/>
            <person name="Fraser-Liggett C.M."/>
            <person name="Ravel J."/>
            <person name="Rabinowicz P.D."/>
        </authorList>
    </citation>
    <scope>NUCLEOTIDE SEQUENCE [LARGE SCALE GENOMIC DNA]</scope>
    <source>
        <strain evidence="2">cv. Hale</strain>
    </source>
</reference>
<accession>B9TN96</accession>
<dbReference type="EMBL" id="EQ991695">
    <property type="protein sequence ID" value="EEF22668.1"/>
    <property type="molecule type" value="Genomic_DNA"/>
</dbReference>
<dbReference type="Proteomes" id="UP000008311">
    <property type="component" value="Unassembled WGS sequence"/>
</dbReference>
<evidence type="ECO:0000313" key="2">
    <source>
        <dbReference type="Proteomes" id="UP000008311"/>
    </source>
</evidence>
<proteinExistence type="predicted"/>
<sequence length="324" mass="36403">MPSPRRSAARSASGRASACRTGWSDAAYPSPALEAKCFAAGLVRDCSCRCAPARRISLVTLGDQIRYVAERRNEARETGRAQRQERFARIPAMTLDDARCRMADAIDGKHSHCTLGNEPGQQRRRLLHAAIMKQQVHPCPRRKAPQPVEQAFAPADIKDDRPSQRHGLRGAVFCNAGERLLQAMVLVQQRGIILGSRSLAFRRRAQLRLRLRQTPLQRLGPLARSLELFQYRGLDSASRLRSLARLHRIDPDDDILKRVDPALKHAPLLGGRPQPLFLPGDLLVLDGHFILQGAQPRQIKTARTADQMREHMHLAEHVLQQRMI</sequence>
<feature type="non-terminal residue" evidence="1">
    <location>
        <position position="324"/>
    </location>
</feature>
<dbReference type="InParanoid" id="B9TN96"/>
<protein>
    <submittedName>
        <fullName evidence="1">Uncharacterized protein</fullName>
    </submittedName>
</protein>
<gene>
    <name evidence="1" type="ORF">RCOM_1993290</name>
</gene>
<dbReference type="AlphaFoldDB" id="B9TN96"/>
<keyword evidence="2" id="KW-1185">Reference proteome</keyword>